<evidence type="ECO:0000259" key="3">
    <source>
        <dbReference type="Pfam" id="PF00675"/>
    </source>
</evidence>
<organism evidence="5 6">
    <name type="scientific">Protaetiibacter intestinalis</name>
    <dbReference type="NCBI Taxonomy" id="2419774"/>
    <lineage>
        <taxon>Bacteria</taxon>
        <taxon>Bacillati</taxon>
        <taxon>Actinomycetota</taxon>
        <taxon>Actinomycetes</taxon>
        <taxon>Micrococcales</taxon>
        <taxon>Microbacteriaceae</taxon>
        <taxon>Protaetiibacter</taxon>
    </lineage>
</organism>
<dbReference type="InterPro" id="IPR011765">
    <property type="entry name" value="Pept_M16_N"/>
</dbReference>
<dbReference type="PANTHER" id="PTHR11851">
    <property type="entry name" value="METALLOPROTEASE"/>
    <property type="match status" value="1"/>
</dbReference>
<dbReference type="EMBL" id="CP032630">
    <property type="protein sequence ID" value="AYF96828.1"/>
    <property type="molecule type" value="Genomic_DNA"/>
</dbReference>
<dbReference type="Gene3D" id="3.30.830.10">
    <property type="entry name" value="Metalloenzyme, LuxS/M16 peptidase-like"/>
    <property type="match status" value="2"/>
</dbReference>
<dbReference type="Proteomes" id="UP000278886">
    <property type="component" value="Chromosome"/>
</dbReference>
<dbReference type="SUPFAM" id="SSF63411">
    <property type="entry name" value="LuxS/MPP-like metallohydrolase"/>
    <property type="match status" value="2"/>
</dbReference>
<reference evidence="6" key="1">
    <citation type="submission" date="2018-09" db="EMBL/GenBank/DDBJ databases">
        <title>Genome sequencing of strain 2DFWR-13.</title>
        <authorList>
            <person name="Heo J."/>
            <person name="Kim S.-J."/>
            <person name="Kwon S.-W."/>
        </authorList>
    </citation>
    <scope>NUCLEOTIDE SEQUENCE [LARGE SCALE GENOMIC DNA]</scope>
    <source>
        <strain evidence="6">2DFWR-13</strain>
    </source>
</reference>
<comment type="similarity">
    <text evidence="1 2">Belongs to the peptidase M16 family.</text>
</comment>
<evidence type="ECO:0000256" key="1">
    <source>
        <dbReference type="ARBA" id="ARBA00007261"/>
    </source>
</evidence>
<sequence length="451" mass="47804">MNGAVQLPLDLPDLSITASGGTLVRRTVLPSGIRILSEQVPGSQSATVGFWVAVGSRDEEPVTYGSTHFLEHLLFKGTTTRSALDIAVAFDSVGGEHNAVTAKEHTCYYAKVRDRDVEMAVRVLADMFASSRLADDDFESERGVILEELAMADDDPGDVAGERFFEAVFGEHPLGRPIGGSPESIGAVSRTAVWDHYRRNYGPRDLVITVAGAVDHDAVVAIASEALTAAGWRLDEEASPVARRDPAPDPIARGAAQVVVGRPLEQVNLYLGGAGLAASDPRRPQLTVLNSVLGGGMSSRLFQEIREKRGYAYSVYSFASSYSDAGLVGLYAGCSPKRAVDVAELMLSEFRRIGAEGITGDELGRARGQLSGASALALEDSDTRMTRLGRSELTLGEFSDLDETLRRIEAVTADEVRELAAELAARPLSLAAVGPVDASTFAGLAGEPVAA</sequence>
<evidence type="ECO:0000313" key="5">
    <source>
        <dbReference type="EMBL" id="AYF96828.1"/>
    </source>
</evidence>
<dbReference type="GO" id="GO:0046872">
    <property type="term" value="F:metal ion binding"/>
    <property type="evidence" value="ECO:0007669"/>
    <property type="project" value="InterPro"/>
</dbReference>
<feature type="domain" description="Peptidase M16 C-terminal" evidence="4">
    <location>
        <begin position="188"/>
        <end position="370"/>
    </location>
</feature>
<evidence type="ECO:0000313" key="6">
    <source>
        <dbReference type="Proteomes" id="UP000278886"/>
    </source>
</evidence>
<dbReference type="InterPro" id="IPR001431">
    <property type="entry name" value="Pept_M16_Zn_BS"/>
</dbReference>
<gene>
    <name evidence="5" type="ORF">D7I47_00200</name>
</gene>
<dbReference type="AlphaFoldDB" id="A0A387B508"/>
<dbReference type="InterPro" id="IPR007863">
    <property type="entry name" value="Peptidase_M16_C"/>
</dbReference>
<dbReference type="GO" id="GO:0004222">
    <property type="term" value="F:metalloendopeptidase activity"/>
    <property type="evidence" value="ECO:0007669"/>
    <property type="project" value="InterPro"/>
</dbReference>
<dbReference type="KEGG" id="lyd:D7I47_00200"/>
<accession>A0A387B508</accession>
<dbReference type="GO" id="GO:0006508">
    <property type="term" value="P:proteolysis"/>
    <property type="evidence" value="ECO:0007669"/>
    <property type="project" value="InterPro"/>
</dbReference>
<dbReference type="Pfam" id="PF05193">
    <property type="entry name" value="Peptidase_M16_C"/>
    <property type="match status" value="1"/>
</dbReference>
<evidence type="ECO:0000259" key="4">
    <source>
        <dbReference type="Pfam" id="PF05193"/>
    </source>
</evidence>
<evidence type="ECO:0000256" key="2">
    <source>
        <dbReference type="RuleBase" id="RU004447"/>
    </source>
</evidence>
<dbReference type="InterPro" id="IPR050361">
    <property type="entry name" value="MPP/UQCRC_Complex"/>
</dbReference>
<proteinExistence type="inferred from homology"/>
<name>A0A387B508_9MICO</name>
<dbReference type="PROSITE" id="PS00143">
    <property type="entry name" value="INSULINASE"/>
    <property type="match status" value="1"/>
</dbReference>
<feature type="domain" description="Peptidase M16 N-terminal" evidence="3">
    <location>
        <begin position="34"/>
        <end position="179"/>
    </location>
</feature>
<protein>
    <submittedName>
        <fullName evidence="5">Insulinase family protein</fullName>
    </submittedName>
</protein>
<dbReference type="InterPro" id="IPR011249">
    <property type="entry name" value="Metalloenz_LuxS/M16"/>
</dbReference>
<dbReference type="RefSeq" id="WP_120761179.1">
    <property type="nucleotide sequence ID" value="NZ_CP032630.1"/>
</dbReference>
<dbReference type="Pfam" id="PF00675">
    <property type="entry name" value="Peptidase_M16"/>
    <property type="match status" value="1"/>
</dbReference>
<dbReference type="OrthoDB" id="9811314at2"/>
<dbReference type="PANTHER" id="PTHR11851:SF49">
    <property type="entry name" value="MITOCHONDRIAL-PROCESSING PEPTIDASE SUBUNIT ALPHA"/>
    <property type="match status" value="1"/>
</dbReference>
<keyword evidence="6" id="KW-1185">Reference proteome</keyword>